<evidence type="ECO:0008006" key="4">
    <source>
        <dbReference type="Google" id="ProtNLM"/>
    </source>
</evidence>
<feature type="signal peptide" evidence="1">
    <location>
        <begin position="1"/>
        <end position="20"/>
    </location>
</feature>
<accession>A0A1S9PGF6</accession>
<evidence type="ECO:0000256" key="1">
    <source>
        <dbReference type="SAM" id="SignalP"/>
    </source>
</evidence>
<feature type="chain" id="PRO_5012910551" description="Outer membrane lipoprotein-sorting protein" evidence="1">
    <location>
        <begin position="21"/>
        <end position="241"/>
    </location>
</feature>
<dbReference type="EMBL" id="MBTF01000010">
    <property type="protein sequence ID" value="OOQ60041.1"/>
    <property type="molecule type" value="Genomic_DNA"/>
</dbReference>
<keyword evidence="3" id="KW-1185">Reference proteome</keyword>
<gene>
    <name evidence="2" type="ORF">BC343_27320</name>
</gene>
<sequence>MIRPIVLTVCVLWMAKLSYAQEIQKLELTNWVQGCPKNIIENVYAKKKGALKFKKILADTSKFEKPVDGVFNYRKPFIHLTVYHSHEREFTSERLMDTSKIVTVDVFSSRTGEKMETKLYPRTGDSIQREQPLYRTINLYDKGFHDDLIGYKKINQYQKVEWLKLYKFDKRELLIAVLDYENGTVINSKIKIEYLRFDENGNWLKRRERTYLKDGTIAGTTLVTRTITYYAAKANRIETYY</sequence>
<dbReference type="AlphaFoldDB" id="A0A1S9PGF6"/>
<comment type="caution">
    <text evidence="2">The sequence shown here is derived from an EMBL/GenBank/DDBJ whole genome shotgun (WGS) entry which is preliminary data.</text>
</comment>
<evidence type="ECO:0000313" key="3">
    <source>
        <dbReference type="Proteomes" id="UP000189739"/>
    </source>
</evidence>
<proteinExistence type="predicted"/>
<organism evidence="2 3">
    <name type="scientific">Mucilaginibacter pedocola</name>
    <dbReference type="NCBI Taxonomy" id="1792845"/>
    <lineage>
        <taxon>Bacteria</taxon>
        <taxon>Pseudomonadati</taxon>
        <taxon>Bacteroidota</taxon>
        <taxon>Sphingobacteriia</taxon>
        <taxon>Sphingobacteriales</taxon>
        <taxon>Sphingobacteriaceae</taxon>
        <taxon>Mucilaginibacter</taxon>
    </lineage>
</organism>
<name>A0A1S9PGF6_9SPHI</name>
<protein>
    <recommendedName>
        <fullName evidence="4">Outer membrane lipoprotein-sorting protein</fullName>
    </recommendedName>
</protein>
<dbReference type="Proteomes" id="UP000189739">
    <property type="component" value="Unassembled WGS sequence"/>
</dbReference>
<evidence type="ECO:0000313" key="2">
    <source>
        <dbReference type="EMBL" id="OOQ60041.1"/>
    </source>
</evidence>
<dbReference type="STRING" id="1792845.BC343_27320"/>
<reference evidence="2 3" key="1">
    <citation type="submission" date="2016-07" db="EMBL/GenBank/DDBJ databases">
        <title>Genomic analysis of zinc-resistant bacterium Mucilaginibacter pedocola TBZ30.</title>
        <authorList>
            <person name="Huang J."/>
            <person name="Tang J."/>
        </authorList>
    </citation>
    <scope>NUCLEOTIDE SEQUENCE [LARGE SCALE GENOMIC DNA]</scope>
    <source>
        <strain evidence="2 3">TBZ30</strain>
    </source>
</reference>
<keyword evidence="1" id="KW-0732">Signal</keyword>